<dbReference type="Gene3D" id="1.10.357.10">
    <property type="entry name" value="Tetracycline Repressor, domain 2"/>
    <property type="match status" value="1"/>
</dbReference>
<evidence type="ECO:0000256" key="2">
    <source>
        <dbReference type="ARBA" id="ARBA00023125"/>
    </source>
</evidence>
<keyword evidence="1" id="KW-0805">Transcription regulation</keyword>
<sequence length="198" mass="21167">MMSIDARRSNRDRLVHEARRLFTDKGYADVSVDEVAAAAGLTKGAVYYQFKDKTDLFRAACAALLAEIGAALDRGVMGEVEHSVDEIVAGGDQWLDICEAPEVRRLLLVDGPSVLGVEGWNALLEPLGVGLIAHALDHLVEAGLLDADAVPALSHVLLGAFVQGALRIAASPDPQATGREVRHAIRLLTEGLTQRRVS</sequence>
<dbReference type="PANTHER" id="PTHR30055">
    <property type="entry name" value="HTH-TYPE TRANSCRIPTIONAL REGULATOR RUTR"/>
    <property type="match status" value="1"/>
</dbReference>
<evidence type="ECO:0000313" key="7">
    <source>
        <dbReference type="Proteomes" id="UP000228945"/>
    </source>
</evidence>
<organism evidence="6 7">
    <name type="scientific">Caulobacter mirabilis</name>
    <dbReference type="NCBI Taxonomy" id="69666"/>
    <lineage>
        <taxon>Bacteria</taxon>
        <taxon>Pseudomonadati</taxon>
        <taxon>Pseudomonadota</taxon>
        <taxon>Alphaproteobacteria</taxon>
        <taxon>Caulobacterales</taxon>
        <taxon>Caulobacteraceae</taxon>
        <taxon>Caulobacter</taxon>
    </lineage>
</organism>
<dbReference type="Pfam" id="PF00440">
    <property type="entry name" value="TetR_N"/>
    <property type="match status" value="1"/>
</dbReference>
<dbReference type="EMBL" id="CP024201">
    <property type="protein sequence ID" value="ATQ41542.1"/>
    <property type="molecule type" value="Genomic_DNA"/>
</dbReference>
<evidence type="ECO:0000256" key="3">
    <source>
        <dbReference type="ARBA" id="ARBA00023163"/>
    </source>
</evidence>
<keyword evidence="3" id="KW-0804">Transcription</keyword>
<dbReference type="KEGG" id="cmb:CSW64_03495"/>
<dbReference type="AlphaFoldDB" id="A0A2D2AU50"/>
<keyword evidence="2 4" id="KW-0238">DNA-binding</keyword>
<dbReference type="Pfam" id="PF21351">
    <property type="entry name" value="TetR_C_41"/>
    <property type="match status" value="1"/>
</dbReference>
<proteinExistence type="predicted"/>
<evidence type="ECO:0000256" key="4">
    <source>
        <dbReference type="PROSITE-ProRule" id="PRU00335"/>
    </source>
</evidence>
<dbReference type="InterPro" id="IPR009057">
    <property type="entry name" value="Homeodomain-like_sf"/>
</dbReference>
<name>A0A2D2AU50_9CAUL</name>
<dbReference type="PRINTS" id="PR00455">
    <property type="entry name" value="HTHTETR"/>
</dbReference>
<evidence type="ECO:0000259" key="5">
    <source>
        <dbReference type="PROSITE" id="PS50977"/>
    </source>
</evidence>
<dbReference type="InterPro" id="IPR049484">
    <property type="entry name" value="Rv0078-like_C"/>
</dbReference>
<reference evidence="6 7" key="1">
    <citation type="submission" date="2017-10" db="EMBL/GenBank/DDBJ databases">
        <title>Genome sequence of Caulobacter mirabilis FWC38.</title>
        <authorList>
            <person name="Fiebig A."/>
            <person name="Crosson S."/>
        </authorList>
    </citation>
    <scope>NUCLEOTIDE SEQUENCE [LARGE SCALE GENOMIC DNA]</scope>
    <source>
        <strain evidence="6 7">FWC 38</strain>
    </source>
</reference>
<evidence type="ECO:0000313" key="6">
    <source>
        <dbReference type="EMBL" id="ATQ41542.1"/>
    </source>
</evidence>
<gene>
    <name evidence="6" type="ORF">CSW64_03495</name>
</gene>
<dbReference type="Proteomes" id="UP000228945">
    <property type="component" value="Chromosome"/>
</dbReference>
<feature type="DNA-binding region" description="H-T-H motif" evidence="4">
    <location>
        <begin position="31"/>
        <end position="50"/>
    </location>
</feature>
<dbReference type="InterPro" id="IPR001647">
    <property type="entry name" value="HTH_TetR"/>
</dbReference>
<accession>A0A2D2AU50</accession>
<dbReference type="PROSITE" id="PS50977">
    <property type="entry name" value="HTH_TETR_2"/>
    <property type="match status" value="1"/>
</dbReference>
<dbReference type="OrthoDB" id="9811084at2"/>
<feature type="domain" description="HTH tetR-type" evidence="5">
    <location>
        <begin position="8"/>
        <end position="68"/>
    </location>
</feature>
<dbReference type="PANTHER" id="PTHR30055:SF234">
    <property type="entry name" value="HTH-TYPE TRANSCRIPTIONAL REGULATOR BETI"/>
    <property type="match status" value="1"/>
</dbReference>
<dbReference type="GO" id="GO:0003700">
    <property type="term" value="F:DNA-binding transcription factor activity"/>
    <property type="evidence" value="ECO:0007669"/>
    <property type="project" value="TreeGrafter"/>
</dbReference>
<evidence type="ECO:0000256" key="1">
    <source>
        <dbReference type="ARBA" id="ARBA00023015"/>
    </source>
</evidence>
<dbReference type="InterPro" id="IPR050109">
    <property type="entry name" value="HTH-type_TetR-like_transc_reg"/>
</dbReference>
<dbReference type="SUPFAM" id="SSF46689">
    <property type="entry name" value="Homeodomain-like"/>
    <property type="match status" value="1"/>
</dbReference>
<keyword evidence="7" id="KW-1185">Reference proteome</keyword>
<dbReference type="GO" id="GO:0000976">
    <property type="term" value="F:transcription cis-regulatory region binding"/>
    <property type="evidence" value="ECO:0007669"/>
    <property type="project" value="TreeGrafter"/>
</dbReference>
<protein>
    <recommendedName>
        <fullName evidence="5">HTH tetR-type domain-containing protein</fullName>
    </recommendedName>
</protein>